<dbReference type="InParanoid" id="A0A2J6TWR6"/>
<keyword evidence="1" id="KW-0812">Transmembrane</keyword>
<proteinExistence type="predicted"/>
<sequence length="63" mass="7510">FIKLKQAIFLVLILYYYNPNFPIIIKTNILNKVIAGILLYLYYPDRILLYIFAVFLKRVSLVI</sequence>
<keyword evidence="3" id="KW-1185">Reference proteome</keyword>
<organism evidence="2 3">
    <name type="scientific">Hyaloscypha bicolor E</name>
    <dbReference type="NCBI Taxonomy" id="1095630"/>
    <lineage>
        <taxon>Eukaryota</taxon>
        <taxon>Fungi</taxon>
        <taxon>Dikarya</taxon>
        <taxon>Ascomycota</taxon>
        <taxon>Pezizomycotina</taxon>
        <taxon>Leotiomycetes</taxon>
        <taxon>Helotiales</taxon>
        <taxon>Hyaloscyphaceae</taxon>
        <taxon>Hyaloscypha</taxon>
        <taxon>Hyaloscypha bicolor</taxon>
    </lineage>
</organism>
<keyword evidence="1" id="KW-0472">Membrane</keyword>
<dbReference type="EMBL" id="KZ613740">
    <property type="protein sequence ID" value="PMD67469.1"/>
    <property type="molecule type" value="Genomic_DNA"/>
</dbReference>
<feature type="non-terminal residue" evidence="2">
    <location>
        <position position="1"/>
    </location>
</feature>
<evidence type="ECO:0000313" key="3">
    <source>
        <dbReference type="Proteomes" id="UP000235371"/>
    </source>
</evidence>
<feature type="transmembrane region" description="Helical" evidence="1">
    <location>
        <begin position="7"/>
        <end position="25"/>
    </location>
</feature>
<name>A0A2J6TWR6_9HELO</name>
<evidence type="ECO:0000256" key="1">
    <source>
        <dbReference type="SAM" id="Phobius"/>
    </source>
</evidence>
<dbReference type="GeneID" id="36581653"/>
<gene>
    <name evidence="2" type="ORF">K444DRAFT_515187</name>
</gene>
<reference evidence="2 3" key="1">
    <citation type="submission" date="2016-04" db="EMBL/GenBank/DDBJ databases">
        <title>A degradative enzymes factory behind the ericoid mycorrhizal symbiosis.</title>
        <authorList>
            <consortium name="DOE Joint Genome Institute"/>
            <person name="Martino E."/>
            <person name="Morin E."/>
            <person name="Grelet G."/>
            <person name="Kuo A."/>
            <person name="Kohler A."/>
            <person name="Daghino S."/>
            <person name="Barry K."/>
            <person name="Choi C."/>
            <person name="Cichocki N."/>
            <person name="Clum A."/>
            <person name="Copeland A."/>
            <person name="Hainaut M."/>
            <person name="Haridas S."/>
            <person name="Labutti K."/>
            <person name="Lindquist E."/>
            <person name="Lipzen A."/>
            <person name="Khouja H.-R."/>
            <person name="Murat C."/>
            <person name="Ohm R."/>
            <person name="Olson A."/>
            <person name="Spatafora J."/>
            <person name="Veneault-Fourrey C."/>
            <person name="Henrissat B."/>
            <person name="Grigoriev I."/>
            <person name="Martin F."/>
            <person name="Perotto S."/>
        </authorList>
    </citation>
    <scope>NUCLEOTIDE SEQUENCE [LARGE SCALE GENOMIC DNA]</scope>
    <source>
        <strain evidence="2 3">E</strain>
    </source>
</reference>
<accession>A0A2J6TWR6</accession>
<protein>
    <submittedName>
        <fullName evidence="2">Uncharacterized protein</fullName>
    </submittedName>
</protein>
<dbReference type="Proteomes" id="UP000235371">
    <property type="component" value="Unassembled WGS sequence"/>
</dbReference>
<dbReference type="RefSeq" id="XP_024744373.1">
    <property type="nucleotide sequence ID" value="XM_024873573.1"/>
</dbReference>
<keyword evidence="1" id="KW-1133">Transmembrane helix</keyword>
<evidence type="ECO:0000313" key="2">
    <source>
        <dbReference type="EMBL" id="PMD67469.1"/>
    </source>
</evidence>
<feature type="transmembrane region" description="Helical" evidence="1">
    <location>
        <begin position="37"/>
        <end position="56"/>
    </location>
</feature>
<dbReference type="AlphaFoldDB" id="A0A2J6TWR6"/>